<protein>
    <recommendedName>
        <fullName evidence="7">UDP-glycosyltransferases domain-containing protein</fullName>
    </recommendedName>
</protein>
<dbReference type="OrthoDB" id="5835829at2759"/>
<dbReference type="Gene3D" id="3.40.50.2000">
    <property type="entry name" value="Glycogen Phosphorylase B"/>
    <property type="match status" value="2"/>
</dbReference>
<comment type="caution">
    <text evidence="5">The sequence shown here is derived from an EMBL/GenBank/DDBJ whole genome shotgun (WGS) entry which is preliminary data.</text>
</comment>
<dbReference type="InterPro" id="IPR002213">
    <property type="entry name" value="UDP_glucos_trans"/>
</dbReference>
<organism evidence="5 6">
    <name type="scientific">Albugo candida</name>
    <dbReference type="NCBI Taxonomy" id="65357"/>
    <lineage>
        <taxon>Eukaryota</taxon>
        <taxon>Sar</taxon>
        <taxon>Stramenopiles</taxon>
        <taxon>Oomycota</taxon>
        <taxon>Peronosporomycetes</taxon>
        <taxon>Albuginales</taxon>
        <taxon>Albuginaceae</taxon>
        <taxon>Albugo</taxon>
    </lineage>
</organism>
<feature type="region of interest" description="Disordered" evidence="3">
    <location>
        <begin position="487"/>
        <end position="514"/>
    </location>
</feature>
<dbReference type="GO" id="GO:0008194">
    <property type="term" value="F:UDP-glycosyltransferase activity"/>
    <property type="evidence" value="ECO:0007669"/>
    <property type="project" value="InterPro"/>
</dbReference>
<keyword evidence="4" id="KW-0472">Membrane</keyword>
<accession>A0A024GCX3</accession>
<dbReference type="Proteomes" id="UP000053237">
    <property type="component" value="Unassembled WGS sequence"/>
</dbReference>
<keyword evidence="6" id="KW-1185">Reference proteome</keyword>
<dbReference type="STRING" id="65357.A0A024GCX3"/>
<evidence type="ECO:0000313" key="6">
    <source>
        <dbReference type="Proteomes" id="UP000053237"/>
    </source>
</evidence>
<keyword evidence="1" id="KW-0328">Glycosyltransferase</keyword>
<sequence length="514" mass="57436">MSVTEAQSDVRDLYVSNTASRLSKGHIIFVCLPKYDNLVPLKHLARNLYDRGYSVAISLPEYARHWMSDLPNVDLIALRNVPKYEKPNVTELDTSFNVYQSYKDELQYYASVHRLMLPTLLEVVKEKKPDLIVADRYAFAGVDVGIAMSIPCVVNSASILMDIDNPPNIIPAPFSNISVHTSKVIDRCLNVYYRLLFRFTWLQIYQQLDQSRQLIGLSRDMNSQNHLTLVNSVFGVDVPRAMSPQYQMSATTCSAIFLDDIIDGSIPQLMNQIVKEIGYRAIWRVSANLNVTENITSSIYFLKNDTIEDISIIQQISSFSAVITSGDAQLMLYALASGLPILGVPHTAEQLEHLNAIARAGAGMVALPSSLSKERIAQLVRRLRNDASLREAAVHLGKILKSTGGTERAVDSIVSVLEFGISHLTPQRCVQSWVRSFFVDVYALYGILLGVVVISLCAFSSVLYSILQSAFAKYRNMTDPKAQSIVKDNNVRQNPKKKRPTAKYRYINSSGPKS</sequence>
<evidence type="ECO:0000313" key="5">
    <source>
        <dbReference type="EMBL" id="CCI44182.1"/>
    </source>
</evidence>
<evidence type="ECO:0000256" key="1">
    <source>
        <dbReference type="ARBA" id="ARBA00022676"/>
    </source>
</evidence>
<reference evidence="5 6" key="1">
    <citation type="submission" date="2012-05" db="EMBL/GenBank/DDBJ databases">
        <title>Recombination and specialization in a pathogen metapopulation.</title>
        <authorList>
            <person name="Gardiner A."/>
            <person name="Kemen E."/>
            <person name="Schultz-Larsen T."/>
            <person name="MacLean D."/>
            <person name="Van Oosterhout C."/>
            <person name="Jones J.D.G."/>
        </authorList>
    </citation>
    <scope>NUCLEOTIDE SEQUENCE [LARGE SCALE GENOMIC DNA]</scope>
    <source>
        <strain evidence="5 6">Ac Nc2</strain>
    </source>
</reference>
<dbReference type="SUPFAM" id="SSF53756">
    <property type="entry name" value="UDP-Glycosyltransferase/glycogen phosphorylase"/>
    <property type="match status" value="1"/>
</dbReference>
<dbReference type="EMBL" id="CAIX01000063">
    <property type="protein sequence ID" value="CCI44182.1"/>
    <property type="molecule type" value="Genomic_DNA"/>
</dbReference>
<proteinExistence type="predicted"/>
<feature type="transmembrane region" description="Helical" evidence="4">
    <location>
        <begin position="442"/>
        <end position="467"/>
    </location>
</feature>
<gene>
    <name evidence="5" type="ORF">BN9_049660</name>
</gene>
<dbReference type="AlphaFoldDB" id="A0A024GCX3"/>
<keyword evidence="4" id="KW-1133">Transmembrane helix</keyword>
<keyword evidence="4" id="KW-0812">Transmembrane</keyword>
<dbReference type="InParanoid" id="A0A024GCX3"/>
<name>A0A024GCX3_9STRA</name>
<evidence type="ECO:0008006" key="7">
    <source>
        <dbReference type="Google" id="ProtNLM"/>
    </source>
</evidence>
<keyword evidence="2" id="KW-0808">Transferase</keyword>
<evidence type="ECO:0000256" key="3">
    <source>
        <dbReference type="SAM" id="MobiDB-lite"/>
    </source>
</evidence>
<dbReference type="PANTHER" id="PTHR48043:SF145">
    <property type="entry name" value="FI06409P-RELATED"/>
    <property type="match status" value="1"/>
</dbReference>
<evidence type="ECO:0000256" key="4">
    <source>
        <dbReference type="SAM" id="Phobius"/>
    </source>
</evidence>
<dbReference type="PANTHER" id="PTHR48043">
    <property type="entry name" value="EG:EG0003.4 PROTEIN-RELATED"/>
    <property type="match status" value="1"/>
</dbReference>
<dbReference type="Pfam" id="PF00201">
    <property type="entry name" value="UDPGT"/>
    <property type="match status" value="1"/>
</dbReference>
<evidence type="ECO:0000256" key="2">
    <source>
        <dbReference type="ARBA" id="ARBA00022679"/>
    </source>
</evidence>
<dbReference type="InterPro" id="IPR050271">
    <property type="entry name" value="UDP-glycosyltransferase"/>
</dbReference>